<keyword evidence="3 5" id="KW-0687">Ribonucleoprotein</keyword>
<comment type="caution">
    <text evidence="7">The sequence shown here is derived from an EMBL/GenBank/DDBJ whole genome shotgun (WGS) entry which is preliminary data.</text>
</comment>
<dbReference type="RefSeq" id="WP_343886767.1">
    <property type="nucleotide sequence ID" value="NZ_BAAAKI010000024.1"/>
</dbReference>
<reference evidence="8" key="1">
    <citation type="journal article" date="2019" name="Int. J. Syst. Evol. Microbiol.">
        <title>The Global Catalogue of Microorganisms (GCM) 10K type strain sequencing project: providing services to taxonomists for standard genome sequencing and annotation.</title>
        <authorList>
            <consortium name="The Broad Institute Genomics Platform"/>
            <consortium name="The Broad Institute Genome Sequencing Center for Infectious Disease"/>
            <person name="Wu L."/>
            <person name="Ma J."/>
        </authorList>
    </citation>
    <scope>NUCLEOTIDE SEQUENCE [LARGE SCALE GENOMIC DNA]</scope>
    <source>
        <strain evidence="8">CGMCC 1.15277</strain>
    </source>
</reference>
<dbReference type="PANTHER" id="PTHR14503:SF4">
    <property type="entry name" value="LARGE RIBOSOMAL SUBUNIT PROTEIN BL34M"/>
    <property type="match status" value="1"/>
</dbReference>
<keyword evidence="8" id="KW-1185">Reference proteome</keyword>
<dbReference type="EMBL" id="JBHSUA010000025">
    <property type="protein sequence ID" value="MFC6397953.1"/>
    <property type="molecule type" value="Genomic_DNA"/>
</dbReference>
<dbReference type="Gene3D" id="1.10.287.3980">
    <property type="match status" value="1"/>
</dbReference>
<sequence length="45" mass="5260">MSKRTFQPSNRRRSRTHGFRTRMSTRAGRAILAARRRKGRSELSA</sequence>
<proteinExistence type="inferred from homology"/>
<evidence type="ECO:0000313" key="8">
    <source>
        <dbReference type="Proteomes" id="UP001596266"/>
    </source>
</evidence>
<feature type="region of interest" description="Disordered" evidence="6">
    <location>
        <begin position="1"/>
        <end position="23"/>
    </location>
</feature>
<evidence type="ECO:0000256" key="5">
    <source>
        <dbReference type="HAMAP-Rule" id="MF_00391"/>
    </source>
</evidence>
<dbReference type="PANTHER" id="PTHR14503">
    <property type="entry name" value="MITOCHONDRIAL RIBOSOMAL PROTEIN 34 FAMILY MEMBER"/>
    <property type="match status" value="1"/>
</dbReference>
<dbReference type="PROSITE" id="PS00784">
    <property type="entry name" value="RIBOSOMAL_L34"/>
    <property type="match status" value="1"/>
</dbReference>
<gene>
    <name evidence="5 7" type="primary">rpmH</name>
    <name evidence="7" type="ORF">ACFP57_13305</name>
</gene>
<protein>
    <recommendedName>
        <fullName evidence="4 5">Large ribosomal subunit protein bL34</fullName>
    </recommendedName>
</protein>
<dbReference type="Proteomes" id="UP001596266">
    <property type="component" value="Unassembled WGS sequence"/>
</dbReference>
<evidence type="ECO:0000256" key="1">
    <source>
        <dbReference type="ARBA" id="ARBA00010111"/>
    </source>
</evidence>
<comment type="similarity">
    <text evidence="1 5">Belongs to the bacterial ribosomal protein bL34 family.</text>
</comment>
<evidence type="ECO:0000256" key="3">
    <source>
        <dbReference type="ARBA" id="ARBA00023274"/>
    </source>
</evidence>
<dbReference type="InterPro" id="IPR000271">
    <property type="entry name" value="Ribosomal_bL34"/>
</dbReference>
<keyword evidence="2 5" id="KW-0689">Ribosomal protein</keyword>
<evidence type="ECO:0000256" key="4">
    <source>
        <dbReference type="ARBA" id="ARBA00035177"/>
    </source>
</evidence>
<organism evidence="7 8">
    <name type="scientific">Luteococcus sanguinis</name>
    <dbReference type="NCBI Taxonomy" id="174038"/>
    <lineage>
        <taxon>Bacteria</taxon>
        <taxon>Bacillati</taxon>
        <taxon>Actinomycetota</taxon>
        <taxon>Actinomycetes</taxon>
        <taxon>Propionibacteriales</taxon>
        <taxon>Propionibacteriaceae</taxon>
        <taxon>Luteococcus</taxon>
    </lineage>
</organism>
<dbReference type="Pfam" id="PF00468">
    <property type="entry name" value="Ribosomal_L34"/>
    <property type="match status" value="1"/>
</dbReference>
<feature type="compositionally biased region" description="Basic residues" evidence="6">
    <location>
        <begin position="10"/>
        <end position="20"/>
    </location>
</feature>
<evidence type="ECO:0000256" key="6">
    <source>
        <dbReference type="SAM" id="MobiDB-lite"/>
    </source>
</evidence>
<dbReference type="NCBIfam" id="TIGR01030">
    <property type="entry name" value="rpmH_bact"/>
    <property type="match status" value="1"/>
</dbReference>
<dbReference type="GO" id="GO:0005840">
    <property type="term" value="C:ribosome"/>
    <property type="evidence" value="ECO:0007669"/>
    <property type="project" value="UniProtKB-KW"/>
</dbReference>
<accession>A0ABW1X5R3</accession>
<name>A0ABW1X5R3_9ACTN</name>
<dbReference type="InterPro" id="IPR020939">
    <property type="entry name" value="Ribosomal_bL34_CS"/>
</dbReference>
<dbReference type="HAMAP" id="MF_00391">
    <property type="entry name" value="Ribosomal_bL34"/>
    <property type="match status" value="1"/>
</dbReference>
<evidence type="ECO:0000256" key="2">
    <source>
        <dbReference type="ARBA" id="ARBA00022980"/>
    </source>
</evidence>
<evidence type="ECO:0000313" key="7">
    <source>
        <dbReference type="EMBL" id="MFC6397953.1"/>
    </source>
</evidence>